<dbReference type="Proteomes" id="UP000515158">
    <property type="component" value="Unplaced"/>
</dbReference>
<feature type="compositionally biased region" description="Low complexity" evidence="7">
    <location>
        <begin position="358"/>
        <end position="373"/>
    </location>
</feature>
<dbReference type="FunFam" id="1.10.1170.10:FF:000002">
    <property type="entry name" value="Baculoviral IAP repeat containing 7"/>
    <property type="match status" value="1"/>
</dbReference>
<evidence type="ECO:0000256" key="7">
    <source>
        <dbReference type="SAM" id="MobiDB-lite"/>
    </source>
</evidence>
<evidence type="ECO:0000256" key="6">
    <source>
        <dbReference type="PROSITE-ProRule" id="PRU00175"/>
    </source>
</evidence>
<protein>
    <submittedName>
        <fullName evidence="10">Death-associated inhibitor of apoptosis 1-like isoform X3</fullName>
    </submittedName>
</protein>
<dbReference type="GO" id="GO:0043066">
    <property type="term" value="P:negative regulation of apoptotic process"/>
    <property type="evidence" value="ECO:0007669"/>
    <property type="project" value="TreeGrafter"/>
</dbReference>
<dbReference type="PROSITE" id="PS50089">
    <property type="entry name" value="ZF_RING_2"/>
    <property type="match status" value="1"/>
</dbReference>
<keyword evidence="3" id="KW-0479">Metal-binding</keyword>
<evidence type="ECO:0000313" key="9">
    <source>
        <dbReference type="Proteomes" id="UP000515158"/>
    </source>
</evidence>
<dbReference type="GeneID" id="117652693"/>
<dbReference type="GO" id="GO:0061630">
    <property type="term" value="F:ubiquitin protein ligase activity"/>
    <property type="evidence" value="ECO:0007669"/>
    <property type="project" value="TreeGrafter"/>
</dbReference>
<dbReference type="InParanoid" id="A0A6P9A6T3"/>
<feature type="compositionally biased region" description="Polar residues" evidence="7">
    <location>
        <begin position="54"/>
        <end position="63"/>
    </location>
</feature>
<dbReference type="Gene3D" id="1.10.533.10">
    <property type="entry name" value="Death Domain, Fas"/>
    <property type="match status" value="1"/>
</dbReference>
<accession>A0A6P9A6T3</accession>
<dbReference type="SMART" id="SM00238">
    <property type="entry name" value="BIR"/>
    <property type="match status" value="2"/>
</dbReference>
<dbReference type="AlphaFoldDB" id="A0A6P9A6T3"/>
<evidence type="ECO:0000256" key="5">
    <source>
        <dbReference type="ARBA" id="ARBA00022833"/>
    </source>
</evidence>
<feature type="domain" description="RING-type" evidence="8">
    <location>
        <begin position="383"/>
        <end position="418"/>
    </location>
</feature>
<dbReference type="PANTHER" id="PTHR10044">
    <property type="entry name" value="INHIBITOR OF APOPTOSIS"/>
    <property type="match status" value="1"/>
</dbReference>
<dbReference type="RefSeq" id="XP_034253678.1">
    <property type="nucleotide sequence ID" value="XM_034397787.1"/>
</dbReference>
<evidence type="ECO:0000256" key="3">
    <source>
        <dbReference type="ARBA" id="ARBA00022723"/>
    </source>
</evidence>
<dbReference type="Pfam" id="PF13920">
    <property type="entry name" value="zf-C3HC4_3"/>
    <property type="match status" value="1"/>
</dbReference>
<dbReference type="InterPro" id="IPR001841">
    <property type="entry name" value="Znf_RING"/>
</dbReference>
<keyword evidence="9" id="KW-1185">Reference proteome</keyword>
<comment type="similarity">
    <text evidence="1">Belongs to the IAP family.</text>
</comment>
<gene>
    <name evidence="10" type="primary">LOC117652693</name>
</gene>
<feature type="compositionally biased region" description="Low complexity" evidence="7">
    <location>
        <begin position="333"/>
        <end position="347"/>
    </location>
</feature>
<evidence type="ECO:0000256" key="1">
    <source>
        <dbReference type="ARBA" id="ARBA00006672"/>
    </source>
</evidence>
<dbReference type="InterPro" id="IPR050784">
    <property type="entry name" value="IAP"/>
</dbReference>
<dbReference type="GO" id="GO:0031398">
    <property type="term" value="P:positive regulation of protein ubiquitination"/>
    <property type="evidence" value="ECO:0007669"/>
    <property type="project" value="TreeGrafter"/>
</dbReference>
<dbReference type="CDD" id="cd00022">
    <property type="entry name" value="BIR"/>
    <property type="match status" value="2"/>
</dbReference>
<dbReference type="InterPro" id="IPR011029">
    <property type="entry name" value="DEATH-like_dom_sf"/>
</dbReference>
<keyword evidence="5" id="KW-0862">Zinc</keyword>
<feature type="compositionally biased region" description="Polar residues" evidence="7">
    <location>
        <begin position="74"/>
        <end position="83"/>
    </location>
</feature>
<dbReference type="GO" id="GO:0043027">
    <property type="term" value="F:cysteine-type endopeptidase inhibitor activity involved in apoptotic process"/>
    <property type="evidence" value="ECO:0007669"/>
    <property type="project" value="TreeGrafter"/>
</dbReference>
<dbReference type="PROSITE" id="PS01282">
    <property type="entry name" value="BIR_REPEAT_1"/>
    <property type="match status" value="1"/>
</dbReference>
<dbReference type="Pfam" id="PF00653">
    <property type="entry name" value="BIR"/>
    <property type="match status" value="2"/>
</dbReference>
<feature type="compositionally biased region" description="Pro residues" evidence="7">
    <location>
        <begin position="29"/>
        <end position="38"/>
    </location>
</feature>
<dbReference type="PROSITE" id="PS50143">
    <property type="entry name" value="BIR_REPEAT_2"/>
    <property type="match status" value="2"/>
</dbReference>
<dbReference type="SUPFAM" id="SSF57924">
    <property type="entry name" value="Inhibitor of apoptosis (IAP) repeat"/>
    <property type="match status" value="2"/>
</dbReference>
<dbReference type="GO" id="GO:0005737">
    <property type="term" value="C:cytoplasm"/>
    <property type="evidence" value="ECO:0007669"/>
    <property type="project" value="TreeGrafter"/>
</dbReference>
<dbReference type="Gene3D" id="1.10.1170.10">
    <property type="entry name" value="Inhibitor Of Apoptosis Protein (2mihbC-IAP-1), Chain A"/>
    <property type="match status" value="3"/>
</dbReference>
<reference evidence="10" key="1">
    <citation type="submission" date="2025-08" db="UniProtKB">
        <authorList>
            <consortium name="RefSeq"/>
        </authorList>
    </citation>
    <scope>IDENTIFICATION</scope>
    <source>
        <tissue evidence="10">Total insect</tissue>
    </source>
</reference>
<organism evidence="10">
    <name type="scientific">Thrips palmi</name>
    <name type="common">Melon thrips</name>
    <dbReference type="NCBI Taxonomy" id="161013"/>
    <lineage>
        <taxon>Eukaryota</taxon>
        <taxon>Metazoa</taxon>
        <taxon>Ecdysozoa</taxon>
        <taxon>Arthropoda</taxon>
        <taxon>Hexapoda</taxon>
        <taxon>Insecta</taxon>
        <taxon>Pterygota</taxon>
        <taxon>Neoptera</taxon>
        <taxon>Paraneoptera</taxon>
        <taxon>Thysanoptera</taxon>
        <taxon>Terebrantia</taxon>
        <taxon>Thripoidea</taxon>
        <taxon>Thripidae</taxon>
        <taxon>Thrips</taxon>
    </lineage>
</organism>
<keyword evidence="4 6" id="KW-0863">Zinc-finger</keyword>
<dbReference type="CDD" id="cd16510">
    <property type="entry name" value="RING-HC_IAPs"/>
    <property type="match status" value="1"/>
</dbReference>
<evidence type="ECO:0000313" key="10">
    <source>
        <dbReference type="RefSeq" id="XP_034253678.1"/>
    </source>
</evidence>
<keyword evidence="2" id="KW-0053">Apoptosis</keyword>
<dbReference type="GO" id="GO:0008270">
    <property type="term" value="F:zinc ion binding"/>
    <property type="evidence" value="ECO:0007669"/>
    <property type="project" value="UniProtKB-KW"/>
</dbReference>
<dbReference type="PANTHER" id="PTHR10044:SF174">
    <property type="entry name" value="DEATH-ASSOCIATED INHIBITOR OF APOPTOSIS 1"/>
    <property type="match status" value="1"/>
</dbReference>
<proteinExistence type="inferred from homology"/>
<dbReference type="InterPro" id="IPR001370">
    <property type="entry name" value="BIR_rpt"/>
</dbReference>
<feature type="region of interest" description="Disordered" evidence="7">
    <location>
        <begin position="328"/>
        <end position="373"/>
    </location>
</feature>
<evidence type="ECO:0000256" key="2">
    <source>
        <dbReference type="ARBA" id="ARBA00022703"/>
    </source>
</evidence>
<dbReference type="OrthoDB" id="5855668at2759"/>
<dbReference type="GO" id="GO:0006915">
    <property type="term" value="P:apoptotic process"/>
    <property type="evidence" value="ECO:0007669"/>
    <property type="project" value="UniProtKB-KW"/>
</dbReference>
<dbReference type="GO" id="GO:0051726">
    <property type="term" value="P:regulation of cell cycle"/>
    <property type="evidence" value="ECO:0007669"/>
    <property type="project" value="TreeGrafter"/>
</dbReference>
<feature type="region of interest" description="Disordered" evidence="7">
    <location>
        <begin position="1"/>
        <end position="86"/>
    </location>
</feature>
<feature type="compositionally biased region" description="Acidic residues" evidence="7">
    <location>
        <begin position="348"/>
        <end position="357"/>
    </location>
</feature>
<dbReference type="GO" id="GO:0005634">
    <property type="term" value="C:nucleus"/>
    <property type="evidence" value="ECO:0007669"/>
    <property type="project" value="TreeGrafter"/>
</dbReference>
<dbReference type="FunFam" id="1.10.1170.10:FF:000003">
    <property type="entry name" value="E3 ubiquitin-protein ligase XIAP"/>
    <property type="match status" value="1"/>
</dbReference>
<dbReference type="SMART" id="SM00184">
    <property type="entry name" value="RING"/>
    <property type="match status" value="1"/>
</dbReference>
<evidence type="ECO:0000259" key="8">
    <source>
        <dbReference type="PROSITE" id="PS50089"/>
    </source>
</evidence>
<name>A0A6P9A6T3_THRPL</name>
<sequence>MDSDDEDDTPGSGPEEAGGNYRDWIVHRPAPPADPGEPVPSTSGGGGPVAAGSDTSMPPNQKSVDCLPTPTPNRPNVLTSTPSRDYKVERQRLESFAGYPSNSVDVRQLAKAGFFFTKSEDIVRCAFCDVEVGRWEEGDNPAEEHKKWSKNCPFLSHPSAVDNVAISPSDPPPPLPQLEPYGFDECGIFNIKKSDNCPIVPSLEKLGIHKRYSPAHPSYITLEARLESFESWPSALKLRPQELAEAGFFYTGLGDKTICFQCGGGLKDWAETDEPWREHALYFSKCGYVVQTKGREFIGEVLGKRPATLTPEEIKALAIPKEYSNVVQQRPQSASSSTTEEVSSSEANVEENVEENESSAIAPSTSAPSKSSATKQVDDARACKICFTEEIGVVFLPCGHLVSCVSCASSLTTCAVCREPLVATVRAYLS</sequence>
<evidence type="ECO:0000256" key="4">
    <source>
        <dbReference type="ARBA" id="ARBA00022771"/>
    </source>
</evidence>